<accession>A0A166QDG0</accession>
<protein>
    <submittedName>
        <fullName evidence="2">Uncharacterized protein</fullName>
    </submittedName>
</protein>
<dbReference type="Proteomes" id="UP000076532">
    <property type="component" value="Unassembled WGS sequence"/>
</dbReference>
<dbReference type="EMBL" id="KV417511">
    <property type="protein sequence ID" value="KZP27023.1"/>
    <property type="molecule type" value="Genomic_DNA"/>
</dbReference>
<feature type="non-terminal residue" evidence="2">
    <location>
        <position position="92"/>
    </location>
</feature>
<dbReference type="OrthoDB" id="3253416at2759"/>
<sequence length="92" mass="10615">MSYVNFVADIVEKYYIKIIDWPAGTPFIKPADIGDINELRRLVTAFKTGTAYWRPLTRRERKQVDIEAKARKEAGIQAKKSRAKRSDAGMKR</sequence>
<feature type="region of interest" description="Disordered" evidence="1">
    <location>
        <begin position="71"/>
        <end position="92"/>
    </location>
</feature>
<proteinExistence type="predicted"/>
<dbReference type="STRING" id="436010.A0A166QDG0"/>
<organism evidence="2 3">
    <name type="scientific">Athelia psychrophila</name>
    <dbReference type="NCBI Taxonomy" id="1759441"/>
    <lineage>
        <taxon>Eukaryota</taxon>
        <taxon>Fungi</taxon>
        <taxon>Dikarya</taxon>
        <taxon>Basidiomycota</taxon>
        <taxon>Agaricomycotina</taxon>
        <taxon>Agaricomycetes</taxon>
        <taxon>Agaricomycetidae</taxon>
        <taxon>Atheliales</taxon>
        <taxon>Atheliaceae</taxon>
        <taxon>Athelia</taxon>
    </lineage>
</organism>
<name>A0A166QDG0_9AGAM</name>
<gene>
    <name evidence="2" type="ORF">FIBSPDRAFT_681283</name>
</gene>
<evidence type="ECO:0000313" key="2">
    <source>
        <dbReference type="EMBL" id="KZP27023.1"/>
    </source>
</evidence>
<dbReference type="AlphaFoldDB" id="A0A166QDG0"/>
<reference evidence="2 3" key="1">
    <citation type="journal article" date="2016" name="Mol. Biol. Evol.">
        <title>Comparative Genomics of Early-Diverging Mushroom-Forming Fungi Provides Insights into the Origins of Lignocellulose Decay Capabilities.</title>
        <authorList>
            <person name="Nagy L.G."/>
            <person name="Riley R."/>
            <person name="Tritt A."/>
            <person name="Adam C."/>
            <person name="Daum C."/>
            <person name="Floudas D."/>
            <person name="Sun H."/>
            <person name="Yadav J.S."/>
            <person name="Pangilinan J."/>
            <person name="Larsson K.H."/>
            <person name="Matsuura K."/>
            <person name="Barry K."/>
            <person name="Labutti K."/>
            <person name="Kuo R."/>
            <person name="Ohm R.A."/>
            <person name="Bhattacharya S.S."/>
            <person name="Shirouzu T."/>
            <person name="Yoshinaga Y."/>
            <person name="Martin F.M."/>
            <person name="Grigoriev I.V."/>
            <person name="Hibbett D.S."/>
        </authorList>
    </citation>
    <scope>NUCLEOTIDE SEQUENCE [LARGE SCALE GENOMIC DNA]</scope>
    <source>
        <strain evidence="2 3">CBS 109695</strain>
    </source>
</reference>
<evidence type="ECO:0000256" key="1">
    <source>
        <dbReference type="SAM" id="MobiDB-lite"/>
    </source>
</evidence>
<keyword evidence="3" id="KW-1185">Reference proteome</keyword>
<evidence type="ECO:0000313" key="3">
    <source>
        <dbReference type="Proteomes" id="UP000076532"/>
    </source>
</evidence>